<dbReference type="PANTHER" id="PTHR31009">
    <property type="entry name" value="S-ADENOSYL-L-METHIONINE:CARBOXYL METHYLTRANSFERASE FAMILY PROTEIN"/>
    <property type="match status" value="1"/>
</dbReference>
<comment type="caution">
    <text evidence="1">The sequence shown here is derived from an EMBL/GenBank/DDBJ whole genome shotgun (WGS) entry which is preliminary data.</text>
</comment>
<dbReference type="Pfam" id="PF03492">
    <property type="entry name" value="Methyltransf_7"/>
    <property type="match status" value="1"/>
</dbReference>
<evidence type="ECO:0000313" key="2">
    <source>
        <dbReference type="Proteomes" id="UP000447434"/>
    </source>
</evidence>
<dbReference type="Proteomes" id="UP000447434">
    <property type="component" value="Chromosome 1"/>
</dbReference>
<reference evidence="2" key="1">
    <citation type="journal article" date="2020" name="Nat. Commun.">
        <title>Genome sequence of the cluster root forming white lupin.</title>
        <authorList>
            <person name="Hufnagel B."/>
            <person name="Marques A."/>
            <person name="Soriano A."/>
            <person name="Marques L."/>
            <person name="Divol F."/>
            <person name="Doumas P."/>
            <person name="Sallet E."/>
            <person name="Mancinotti D."/>
            <person name="Carrere S."/>
            <person name="Marande W."/>
            <person name="Arribat S."/>
            <person name="Keller J."/>
            <person name="Huneau C."/>
            <person name="Blein T."/>
            <person name="Aime D."/>
            <person name="Laguerre M."/>
            <person name="Taylor J."/>
            <person name="Schubert V."/>
            <person name="Nelson M."/>
            <person name="Geu-Flores F."/>
            <person name="Crespi M."/>
            <person name="Gallardo-Guerrero K."/>
            <person name="Delaux P.-M."/>
            <person name="Salse J."/>
            <person name="Berges H."/>
            <person name="Guyot R."/>
            <person name="Gouzy J."/>
            <person name="Peret B."/>
        </authorList>
    </citation>
    <scope>NUCLEOTIDE SEQUENCE [LARGE SCALE GENOMIC DNA]</scope>
    <source>
        <strain evidence="2">cv. Amiga</strain>
    </source>
</reference>
<dbReference type="AlphaFoldDB" id="A0A6A5PNG6"/>
<sequence>MDVTHVLHMNGGIGKSSYANNSLLQKNGISLTKHIREEAIRSLYRSTLPSCLSIAELGCASGPNAFIVVSEIIKIVEKLCKEMNQKCPEYKVFMNDLPGNDFNNIFKSISSFKEKLSNEMKSQIGPCYFYGVPASFYGRIFPNQTLHFLHSSYSLHWLSKVPEGIENNKGNICMSITSPLNVLKAYYEQFQRDFSLFLKCRAEEVVEGGCMVLTFSGRRSENPYSNECCYIWEVMAKALNDMVLEGTIKEEKVDTFNIPIYNPSPSEVKLEVLKEGSFTINRLEVSEVKFESLLESEKGESFNDYGYNVAKCMRAIAEPMLINHFGKAITEELFYRYKEIFNDCMSKEETGIINVTMLLSRKPYARSI</sequence>
<dbReference type="OrthoDB" id="1872732at2759"/>
<protein>
    <submittedName>
        <fullName evidence="1">Putative salicylate carboxymethyltransferase</fullName>
    </submittedName>
</protein>
<dbReference type="SUPFAM" id="SSF53335">
    <property type="entry name" value="S-adenosyl-L-methionine-dependent methyltransferases"/>
    <property type="match status" value="1"/>
</dbReference>
<dbReference type="InterPro" id="IPR042086">
    <property type="entry name" value="MeTrfase_capping"/>
</dbReference>
<keyword evidence="1" id="KW-0808">Transferase</keyword>
<name>A0A6A5PNG6_LUPAL</name>
<evidence type="ECO:0000313" key="1">
    <source>
        <dbReference type="EMBL" id="KAE9621371.1"/>
    </source>
</evidence>
<dbReference type="EMBL" id="WOCE01000001">
    <property type="protein sequence ID" value="KAE9621371.1"/>
    <property type="molecule type" value="Genomic_DNA"/>
</dbReference>
<keyword evidence="1" id="KW-0489">Methyltransferase</keyword>
<dbReference type="GO" id="GO:0032259">
    <property type="term" value="P:methylation"/>
    <property type="evidence" value="ECO:0007669"/>
    <property type="project" value="UniProtKB-KW"/>
</dbReference>
<accession>A0A6A5PNG6</accession>
<gene>
    <name evidence="1" type="ORF">Lalb_Chr01g0012971</name>
</gene>
<keyword evidence="2" id="KW-1185">Reference proteome</keyword>
<dbReference type="Gene3D" id="3.40.50.150">
    <property type="entry name" value="Vaccinia Virus protein VP39"/>
    <property type="match status" value="1"/>
</dbReference>
<dbReference type="Gene3D" id="1.10.1200.270">
    <property type="entry name" value="Methyltransferase, alpha-helical capping domain"/>
    <property type="match status" value="1"/>
</dbReference>
<dbReference type="InterPro" id="IPR005299">
    <property type="entry name" value="MeTrfase_7"/>
</dbReference>
<dbReference type="InterPro" id="IPR029063">
    <property type="entry name" value="SAM-dependent_MTases_sf"/>
</dbReference>
<dbReference type="GO" id="GO:0008168">
    <property type="term" value="F:methyltransferase activity"/>
    <property type="evidence" value="ECO:0007669"/>
    <property type="project" value="UniProtKB-KW"/>
</dbReference>
<organism evidence="1 2">
    <name type="scientific">Lupinus albus</name>
    <name type="common">White lupine</name>
    <name type="synonym">Lupinus termis</name>
    <dbReference type="NCBI Taxonomy" id="3870"/>
    <lineage>
        <taxon>Eukaryota</taxon>
        <taxon>Viridiplantae</taxon>
        <taxon>Streptophyta</taxon>
        <taxon>Embryophyta</taxon>
        <taxon>Tracheophyta</taxon>
        <taxon>Spermatophyta</taxon>
        <taxon>Magnoliopsida</taxon>
        <taxon>eudicotyledons</taxon>
        <taxon>Gunneridae</taxon>
        <taxon>Pentapetalae</taxon>
        <taxon>rosids</taxon>
        <taxon>fabids</taxon>
        <taxon>Fabales</taxon>
        <taxon>Fabaceae</taxon>
        <taxon>Papilionoideae</taxon>
        <taxon>50 kb inversion clade</taxon>
        <taxon>genistoids sensu lato</taxon>
        <taxon>core genistoids</taxon>
        <taxon>Genisteae</taxon>
        <taxon>Lupinus</taxon>
    </lineage>
</organism>
<proteinExistence type="predicted"/>